<dbReference type="CDD" id="cd12108">
    <property type="entry name" value="Hr-like"/>
    <property type="match status" value="1"/>
</dbReference>
<dbReference type="PANTHER" id="PTHR38048">
    <property type="entry name" value="EXPRESSED PROTEIN"/>
    <property type="match status" value="1"/>
</dbReference>
<reference evidence="3 4" key="1">
    <citation type="submission" date="2018-11" db="EMBL/GenBank/DDBJ databases">
        <title>Sequencing the genomes of 1000 actinobacteria strains.</title>
        <authorList>
            <person name="Klenk H.-P."/>
        </authorList>
    </citation>
    <scope>NUCLEOTIDE SEQUENCE [LARGE SCALE GENOMIC DNA]</scope>
    <source>
        <strain evidence="3 4">DSM 14418</strain>
    </source>
</reference>
<dbReference type="Pfam" id="PF01814">
    <property type="entry name" value="Hemerythrin"/>
    <property type="match status" value="1"/>
</dbReference>
<feature type="domain" description="Hemerythrin-like" evidence="2">
    <location>
        <begin position="31"/>
        <end position="157"/>
    </location>
</feature>
<gene>
    <name evidence="3" type="ORF">EDD32_1344</name>
</gene>
<protein>
    <submittedName>
        <fullName evidence="3">Hemerythrin HHE cation binding domain-containing protein</fullName>
    </submittedName>
</protein>
<dbReference type="InterPro" id="IPR053206">
    <property type="entry name" value="Dimeric_xanthone_biosynth"/>
</dbReference>
<evidence type="ECO:0000256" key="1">
    <source>
        <dbReference type="SAM" id="MobiDB-lite"/>
    </source>
</evidence>
<evidence type="ECO:0000259" key="2">
    <source>
        <dbReference type="Pfam" id="PF01814"/>
    </source>
</evidence>
<evidence type="ECO:0000313" key="3">
    <source>
        <dbReference type="EMBL" id="RPF26885.1"/>
    </source>
</evidence>
<proteinExistence type="predicted"/>
<dbReference type="OrthoDB" id="5197650at2"/>
<feature type="region of interest" description="Disordered" evidence="1">
    <location>
        <begin position="1"/>
        <end position="22"/>
    </location>
</feature>
<dbReference type="Proteomes" id="UP000280726">
    <property type="component" value="Unassembled WGS sequence"/>
</dbReference>
<dbReference type="RefSeq" id="WP_123916050.1">
    <property type="nucleotide sequence ID" value="NZ_RKRA01000001.1"/>
</dbReference>
<dbReference type="InterPro" id="IPR012312">
    <property type="entry name" value="Hemerythrin-like"/>
</dbReference>
<feature type="compositionally biased region" description="Basic and acidic residues" evidence="1">
    <location>
        <begin position="1"/>
        <end position="17"/>
    </location>
</feature>
<dbReference type="AlphaFoldDB" id="A0A3N5A0K6"/>
<keyword evidence="4" id="KW-1185">Reference proteome</keyword>
<dbReference type="Gene3D" id="1.20.120.520">
    <property type="entry name" value="nmb1532 protein domain like"/>
    <property type="match status" value="1"/>
</dbReference>
<accession>A0A3N5A0K6</accession>
<name>A0A3N5A0K6_9MICO</name>
<organism evidence="3 4">
    <name type="scientific">Georgenia muralis</name>
    <dbReference type="NCBI Taxonomy" id="154117"/>
    <lineage>
        <taxon>Bacteria</taxon>
        <taxon>Bacillati</taxon>
        <taxon>Actinomycetota</taxon>
        <taxon>Actinomycetes</taxon>
        <taxon>Micrococcales</taxon>
        <taxon>Bogoriellaceae</taxon>
        <taxon>Georgenia</taxon>
    </lineage>
</organism>
<comment type="caution">
    <text evidence="3">The sequence shown here is derived from an EMBL/GenBank/DDBJ whole genome shotgun (WGS) entry which is preliminary data.</text>
</comment>
<evidence type="ECO:0000313" key="4">
    <source>
        <dbReference type="Proteomes" id="UP000280726"/>
    </source>
</evidence>
<sequence length="236" mass="26249">MTTEARRNPVGPEKRPDGTPACETGDLIIIHNLFRRLYAEAPQLVRAVPDGSAERTRVVADHVDDLSRALHIHHTGEDEVLWDRLEQRAPACAMHVGQMREQHARIAELLDRLDGEVAAWRGGATAAHGERVAGTLDEIRGSLFSHLGQEEEDIAPVAAVTLTQAEWDLMGEHGMARIPKDKLLMQLGAILDGLDPEERKHFLKNVPAPARLLWALLGRRRYAQAKRELYADLTPA</sequence>
<dbReference type="EMBL" id="RKRA01000001">
    <property type="protein sequence ID" value="RPF26885.1"/>
    <property type="molecule type" value="Genomic_DNA"/>
</dbReference>
<dbReference type="PANTHER" id="PTHR38048:SF1">
    <property type="entry name" value="HEMERYTHRIN-LIKE DOMAIN-CONTAINING PROTEIN"/>
    <property type="match status" value="1"/>
</dbReference>